<dbReference type="RefSeq" id="WP_062499595.1">
    <property type="nucleotide sequence ID" value="NZ_LHZG01000080.1"/>
</dbReference>
<organism evidence="3 4">
    <name type="scientific">Gluconobacter oxydans</name>
    <name type="common">Gluconobacter suboxydans</name>
    <dbReference type="NCBI Taxonomy" id="442"/>
    <lineage>
        <taxon>Bacteria</taxon>
        <taxon>Pseudomonadati</taxon>
        <taxon>Pseudomonadota</taxon>
        <taxon>Alphaproteobacteria</taxon>
        <taxon>Acetobacterales</taxon>
        <taxon>Acetobacteraceae</taxon>
        <taxon>Gluconobacter</taxon>
    </lineage>
</organism>
<dbReference type="GO" id="GO:0008270">
    <property type="term" value="F:zinc ion binding"/>
    <property type="evidence" value="ECO:0007669"/>
    <property type="project" value="InterPro"/>
</dbReference>
<evidence type="ECO:0000256" key="1">
    <source>
        <dbReference type="ARBA" id="ARBA00007031"/>
    </source>
</evidence>
<gene>
    <name evidence="3" type="ORF">AD934_00970</name>
</gene>
<evidence type="ECO:0000256" key="2">
    <source>
        <dbReference type="SAM" id="MobiDB-lite"/>
    </source>
</evidence>
<dbReference type="InterPro" id="IPR008807">
    <property type="entry name" value="ROS_MUCR"/>
</dbReference>
<feature type="region of interest" description="Disordered" evidence="2">
    <location>
        <begin position="125"/>
        <end position="170"/>
    </location>
</feature>
<dbReference type="PATRIC" id="fig|442.8.peg.2648"/>
<dbReference type="AlphaFoldDB" id="A0A149S7X8"/>
<dbReference type="GO" id="GO:0006355">
    <property type="term" value="P:regulation of DNA-templated transcription"/>
    <property type="evidence" value="ECO:0007669"/>
    <property type="project" value="InterPro"/>
</dbReference>
<dbReference type="Proteomes" id="UP000075655">
    <property type="component" value="Unassembled WGS sequence"/>
</dbReference>
<comment type="similarity">
    <text evidence="1">Belongs to the ros/MucR family.</text>
</comment>
<dbReference type="Pfam" id="PF05443">
    <property type="entry name" value="ROS_MUCR"/>
    <property type="match status" value="1"/>
</dbReference>
<dbReference type="GO" id="GO:0003677">
    <property type="term" value="F:DNA binding"/>
    <property type="evidence" value="ECO:0007669"/>
    <property type="project" value="InterPro"/>
</dbReference>
<feature type="compositionally biased region" description="Basic residues" evidence="2">
    <location>
        <begin position="160"/>
        <end position="170"/>
    </location>
</feature>
<name>A0A149S7X8_GLUOY</name>
<dbReference type="InterPro" id="IPR041920">
    <property type="entry name" value="ROS/MUCR_sf"/>
</dbReference>
<evidence type="ECO:0000313" key="3">
    <source>
        <dbReference type="EMBL" id="KXV22798.1"/>
    </source>
</evidence>
<dbReference type="Gene3D" id="1.10.10.1550">
    <property type="entry name" value="ROS/MUCR transcriptional regulator protein"/>
    <property type="match status" value="1"/>
</dbReference>
<proteinExistence type="inferred from homology"/>
<protein>
    <submittedName>
        <fullName evidence="3">Transcriptional regulator</fullName>
    </submittedName>
</protein>
<sequence>MTDLIETIAHPHADLLPLTADIVAAYLSQNELSADHLPALIRSVHDALATPTTREPVAEEAPIPAVNPKRSVFPDYIVCLEDGKKLKMLRRHLKTAYNMTPEEYRARWGLPREYPMVAPSYSEKRSSLAREIGLGSTPRASEPQEPVTQEEEHPPVKKLPEKRRVRPARA</sequence>
<dbReference type="EMBL" id="LHZG01000080">
    <property type="protein sequence ID" value="KXV22798.1"/>
    <property type="molecule type" value="Genomic_DNA"/>
</dbReference>
<feature type="compositionally biased region" description="Basic and acidic residues" evidence="2">
    <location>
        <begin position="150"/>
        <end position="159"/>
    </location>
</feature>
<accession>A0A149S7X8</accession>
<comment type="caution">
    <text evidence="3">The sequence shown here is derived from an EMBL/GenBank/DDBJ whole genome shotgun (WGS) entry which is preliminary data.</text>
</comment>
<reference evidence="3 4" key="1">
    <citation type="submission" date="2015-06" db="EMBL/GenBank/DDBJ databases">
        <title>Improved classification and identification of acetic acid bacteria using matrix-assisted laser desorption/ionization time-of-flight mass spectrometry; Gluconobacter nephelii and Gluconobacter uchimurae are later heterotypic synonyms of Gluconobacter japonicus and Gluconobacter oxydans, respectively.</title>
        <authorList>
            <person name="Li L."/>
            <person name="Cleenwerck I."/>
            <person name="De Vuyst L."/>
            <person name="Vandamme P."/>
        </authorList>
    </citation>
    <scope>NUCLEOTIDE SEQUENCE [LARGE SCALE GENOMIC DNA]</scope>
    <source>
        <strain evidence="3 4">LMG 1676</strain>
    </source>
</reference>
<evidence type="ECO:0000313" key="4">
    <source>
        <dbReference type="Proteomes" id="UP000075655"/>
    </source>
</evidence>